<evidence type="ECO:0000256" key="3">
    <source>
        <dbReference type="ARBA" id="ARBA00022840"/>
    </source>
</evidence>
<organism evidence="8 9">
    <name type="scientific">Luteimonas endophytica</name>
    <dbReference type="NCBI Taxonomy" id="3042023"/>
    <lineage>
        <taxon>Bacteria</taxon>
        <taxon>Pseudomonadati</taxon>
        <taxon>Pseudomonadota</taxon>
        <taxon>Gammaproteobacteria</taxon>
        <taxon>Lysobacterales</taxon>
        <taxon>Lysobacteraceae</taxon>
        <taxon>Luteimonas</taxon>
    </lineage>
</organism>
<dbReference type="GO" id="GO:0005524">
    <property type="term" value="F:ATP binding"/>
    <property type="evidence" value="ECO:0007669"/>
    <property type="project" value="UniProtKB-KW"/>
</dbReference>
<keyword evidence="1" id="KW-0813">Transport</keyword>
<name>A0ABT6J4F0_9GAMM</name>
<dbReference type="PROSITE" id="PS50893">
    <property type="entry name" value="ABC_TRANSPORTER_2"/>
    <property type="match status" value="1"/>
</dbReference>
<proteinExistence type="predicted"/>
<dbReference type="RefSeq" id="WP_280572435.1">
    <property type="nucleotide sequence ID" value="NZ_JARXRM010000009.1"/>
</dbReference>
<feature type="domain" description="ABC transporter" evidence="7">
    <location>
        <begin position="4"/>
        <end position="240"/>
    </location>
</feature>
<evidence type="ECO:0000256" key="6">
    <source>
        <dbReference type="SAM" id="MobiDB-lite"/>
    </source>
</evidence>
<dbReference type="Pfam" id="PF00005">
    <property type="entry name" value="ABC_tran"/>
    <property type="match status" value="1"/>
</dbReference>
<dbReference type="EMBL" id="JARXRM010000009">
    <property type="protein sequence ID" value="MDH5821694.1"/>
    <property type="molecule type" value="Genomic_DNA"/>
</dbReference>
<keyword evidence="4" id="KW-1278">Translocase</keyword>
<keyword evidence="3 8" id="KW-0067">ATP-binding</keyword>
<dbReference type="PANTHER" id="PTHR42794:SF1">
    <property type="entry name" value="HEMIN IMPORT ATP-BINDING PROTEIN HMUV"/>
    <property type="match status" value="1"/>
</dbReference>
<evidence type="ECO:0000256" key="4">
    <source>
        <dbReference type="ARBA" id="ARBA00022967"/>
    </source>
</evidence>
<gene>
    <name evidence="8" type="ORF">QFW77_01620</name>
</gene>
<dbReference type="Proteomes" id="UP001156940">
    <property type="component" value="Unassembled WGS sequence"/>
</dbReference>
<sequence length="349" mass="37535">MSLLRIEDLAIGYRGRELARIPALGLARGTFACLLGRNGQGKSTLLRTLAGLHPPLQGEVRLLDRPLREHRPRELARRIAVVLTERPEIPGLRVHELVAMGRHPHTGWRDALDAGDREAVADSLRLVEGAHLAARTLDSLSDGERQRALIARALAQQPELMLLDEITAFLDLPSRVTMVAMLRRVARTCGIGVVLSSHDLELSLQTADRLWLLPGGGQCVHGAPEDIVLSGALGRAFDQDNVAFSPASGRFESPAADGPPVRVAVDGVAGTWCERMLRRCGFTVSAAPGAIAVTRSDDGRWHAAGLGDAGDLGGLERLLAARHMADPAAAPQTAPGPSRSWADRYRKSR</sequence>
<evidence type="ECO:0000256" key="5">
    <source>
        <dbReference type="ARBA" id="ARBA00037066"/>
    </source>
</evidence>
<accession>A0ABT6J4F0</accession>
<reference evidence="8 9" key="1">
    <citation type="submission" date="2023-04" db="EMBL/GenBank/DDBJ databases">
        <title>Luteimonas endophyticus RD2P54.</title>
        <authorList>
            <person name="Sun J.-Q."/>
        </authorList>
    </citation>
    <scope>NUCLEOTIDE SEQUENCE [LARGE SCALE GENOMIC DNA]</scope>
    <source>
        <strain evidence="8 9">RD2P54</strain>
    </source>
</reference>
<dbReference type="PANTHER" id="PTHR42794">
    <property type="entry name" value="HEMIN IMPORT ATP-BINDING PROTEIN HMUV"/>
    <property type="match status" value="1"/>
</dbReference>
<evidence type="ECO:0000313" key="9">
    <source>
        <dbReference type="Proteomes" id="UP001156940"/>
    </source>
</evidence>
<dbReference type="Gene3D" id="3.40.50.300">
    <property type="entry name" value="P-loop containing nucleotide triphosphate hydrolases"/>
    <property type="match status" value="1"/>
</dbReference>
<evidence type="ECO:0000259" key="7">
    <source>
        <dbReference type="PROSITE" id="PS50893"/>
    </source>
</evidence>
<evidence type="ECO:0000256" key="2">
    <source>
        <dbReference type="ARBA" id="ARBA00022741"/>
    </source>
</evidence>
<dbReference type="InterPro" id="IPR003593">
    <property type="entry name" value="AAA+_ATPase"/>
</dbReference>
<dbReference type="InterPro" id="IPR027417">
    <property type="entry name" value="P-loop_NTPase"/>
</dbReference>
<protein>
    <submittedName>
        <fullName evidence="8">ABC transporter ATP-binding protein</fullName>
    </submittedName>
</protein>
<evidence type="ECO:0000256" key="1">
    <source>
        <dbReference type="ARBA" id="ARBA00022448"/>
    </source>
</evidence>
<dbReference type="InterPro" id="IPR003439">
    <property type="entry name" value="ABC_transporter-like_ATP-bd"/>
</dbReference>
<dbReference type="CDD" id="cd03214">
    <property type="entry name" value="ABC_Iron-Siderophores_B12_Hemin"/>
    <property type="match status" value="1"/>
</dbReference>
<keyword evidence="9" id="KW-1185">Reference proteome</keyword>
<comment type="function">
    <text evidence="5">Part of the ABC transporter complex HmuTUV involved in hemin import. Responsible for energy coupling to the transport system.</text>
</comment>
<dbReference type="SUPFAM" id="SSF52540">
    <property type="entry name" value="P-loop containing nucleoside triphosphate hydrolases"/>
    <property type="match status" value="1"/>
</dbReference>
<keyword evidence="2" id="KW-0547">Nucleotide-binding</keyword>
<comment type="caution">
    <text evidence="8">The sequence shown here is derived from an EMBL/GenBank/DDBJ whole genome shotgun (WGS) entry which is preliminary data.</text>
</comment>
<dbReference type="SMART" id="SM00382">
    <property type="entry name" value="AAA"/>
    <property type="match status" value="1"/>
</dbReference>
<feature type="region of interest" description="Disordered" evidence="6">
    <location>
        <begin position="326"/>
        <end position="349"/>
    </location>
</feature>
<evidence type="ECO:0000313" key="8">
    <source>
        <dbReference type="EMBL" id="MDH5821694.1"/>
    </source>
</evidence>